<gene>
    <name evidence="1" type="ORF">S06H3_66894</name>
</gene>
<name>X1PZM2_9ZZZZ</name>
<protein>
    <recommendedName>
        <fullName evidence="2">ABC transporter domain-containing protein</fullName>
    </recommendedName>
</protein>
<organism evidence="1">
    <name type="scientific">marine sediment metagenome</name>
    <dbReference type="NCBI Taxonomy" id="412755"/>
    <lineage>
        <taxon>unclassified sequences</taxon>
        <taxon>metagenomes</taxon>
        <taxon>ecological metagenomes</taxon>
    </lineage>
</organism>
<sequence length="42" mass="4697">VLYHDPEVLILDEPTSLLTPEEADSLFAVFRGMAQAEYGIVF</sequence>
<dbReference type="InterPro" id="IPR027417">
    <property type="entry name" value="P-loop_NTPase"/>
</dbReference>
<comment type="caution">
    <text evidence="1">The sequence shown here is derived from an EMBL/GenBank/DDBJ whole genome shotgun (WGS) entry which is preliminary data.</text>
</comment>
<dbReference type="EMBL" id="BARV01045895">
    <property type="protein sequence ID" value="GAI61398.1"/>
    <property type="molecule type" value="Genomic_DNA"/>
</dbReference>
<dbReference type="AlphaFoldDB" id="X1PZM2"/>
<dbReference type="SUPFAM" id="SSF52540">
    <property type="entry name" value="P-loop containing nucleoside triphosphate hydrolases"/>
    <property type="match status" value="1"/>
</dbReference>
<dbReference type="Gene3D" id="3.40.50.300">
    <property type="entry name" value="P-loop containing nucleotide triphosphate hydrolases"/>
    <property type="match status" value="1"/>
</dbReference>
<feature type="non-terminal residue" evidence="1">
    <location>
        <position position="1"/>
    </location>
</feature>
<accession>X1PZM2</accession>
<reference evidence="1" key="1">
    <citation type="journal article" date="2014" name="Front. Microbiol.">
        <title>High frequency of phylogenetically diverse reductive dehalogenase-homologous genes in deep subseafloor sedimentary metagenomes.</title>
        <authorList>
            <person name="Kawai M."/>
            <person name="Futagami T."/>
            <person name="Toyoda A."/>
            <person name="Takaki Y."/>
            <person name="Nishi S."/>
            <person name="Hori S."/>
            <person name="Arai W."/>
            <person name="Tsubouchi T."/>
            <person name="Morono Y."/>
            <person name="Uchiyama I."/>
            <person name="Ito T."/>
            <person name="Fujiyama A."/>
            <person name="Inagaki F."/>
            <person name="Takami H."/>
        </authorList>
    </citation>
    <scope>NUCLEOTIDE SEQUENCE</scope>
    <source>
        <strain evidence="1">Expedition CK06-06</strain>
    </source>
</reference>
<evidence type="ECO:0000313" key="1">
    <source>
        <dbReference type="EMBL" id="GAI61398.1"/>
    </source>
</evidence>
<proteinExistence type="predicted"/>
<evidence type="ECO:0008006" key="2">
    <source>
        <dbReference type="Google" id="ProtNLM"/>
    </source>
</evidence>
<feature type="non-terminal residue" evidence="1">
    <location>
        <position position="42"/>
    </location>
</feature>